<evidence type="ECO:0008006" key="4">
    <source>
        <dbReference type="Google" id="ProtNLM"/>
    </source>
</evidence>
<keyword evidence="1" id="KW-0812">Transmembrane</keyword>
<feature type="transmembrane region" description="Helical" evidence="1">
    <location>
        <begin position="277"/>
        <end position="294"/>
    </location>
</feature>
<name>A0A7W7Q6U5_9PSEU</name>
<dbReference type="EMBL" id="JACHJQ010000004">
    <property type="protein sequence ID" value="MBB4907736.1"/>
    <property type="molecule type" value="Genomic_DNA"/>
</dbReference>
<comment type="caution">
    <text evidence="2">The sequence shown here is derived from an EMBL/GenBank/DDBJ whole genome shotgun (WGS) entry which is preliminary data.</text>
</comment>
<keyword evidence="1" id="KW-0472">Membrane</keyword>
<protein>
    <recommendedName>
        <fullName evidence="4">LigA protein</fullName>
    </recommendedName>
</protein>
<feature type="transmembrane region" description="Helical" evidence="1">
    <location>
        <begin position="218"/>
        <end position="238"/>
    </location>
</feature>
<reference evidence="2 3" key="1">
    <citation type="submission" date="2020-08" db="EMBL/GenBank/DDBJ databases">
        <title>Genomic Encyclopedia of Type Strains, Phase III (KMG-III): the genomes of soil and plant-associated and newly described type strains.</title>
        <authorList>
            <person name="Whitman W."/>
        </authorList>
    </citation>
    <scope>NUCLEOTIDE SEQUENCE [LARGE SCALE GENOMIC DNA]</scope>
    <source>
        <strain evidence="2 3">CECT 8960</strain>
    </source>
</reference>
<organism evidence="2 3">
    <name type="scientific">Actinophytocola algeriensis</name>
    <dbReference type="NCBI Taxonomy" id="1768010"/>
    <lineage>
        <taxon>Bacteria</taxon>
        <taxon>Bacillati</taxon>
        <taxon>Actinomycetota</taxon>
        <taxon>Actinomycetes</taxon>
        <taxon>Pseudonocardiales</taxon>
        <taxon>Pseudonocardiaceae</taxon>
    </lineage>
</organism>
<dbReference type="Proteomes" id="UP000520767">
    <property type="component" value="Unassembled WGS sequence"/>
</dbReference>
<feature type="transmembrane region" description="Helical" evidence="1">
    <location>
        <begin position="160"/>
        <end position="180"/>
    </location>
</feature>
<dbReference type="RefSeq" id="WP_184811891.1">
    <property type="nucleotide sequence ID" value="NZ_JACHJQ010000004.1"/>
</dbReference>
<keyword evidence="3" id="KW-1185">Reference proteome</keyword>
<feature type="transmembrane region" description="Helical" evidence="1">
    <location>
        <begin position="192"/>
        <end position="212"/>
    </location>
</feature>
<evidence type="ECO:0000313" key="3">
    <source>
        <dbReference type="Proteomes" id="UP000520767"/>
    </source>
</evidence>
<feature type="transmembrane region" description="Helical" evidence="1">
    <location>
        <begin position="134"/>
        <end position="154"/>
    </location>
</feature>
<sequence>MSELERRYRRLLALYPRDHREQHGEEMIDVLVAAGGDRTRPGWKDVADLVWGAFRLHLRRMVAGGVEPRDVLAIVSLLGPIAVLAGATESLHELAWWVQAGALGGMPVWQQTPDAPMWVVWLAVAVLVVCRQRVAAAVGAWAGTIGLVLVATVSERSWSWAYADSGWVLLGALTAVALTLSPGPVRGRELAGRAPVLVLGAAVVVAVAIGVLGYRETVAEAACLVVLVVGAVVAAGAGSRAGRRAALVLLVPVMTTMIEALLATIDAFRPNDTVTALLFYGPPLVVLLALGGLLPRGVARRPDEPLT</sequence>
<accession>A0A7W7Q6U5</accession>
<dbReference type="AlphaFoldDB" id="A0A7W7Q6U5"/>
<gene>
    <name evidence="2" type="ORF">FHR82_003978</name>
</gene>
<evidence type="ECO:0000256" key="1">
    <source>
        <dbReference type="SAM" id="Phobius"/>
    </source>
</evidence>
<proteinExistence type="predicted"/>
<evidence type="ECO:0000313" key="2">
    <source>
        <dbReference type="EMBL" id="MBB4907736.1"/>
    </source>
</evidence>
<feature type="transmembrane region" description="Helical" evidence="1">
    <location>
        <begin position="245"/>
        <end position="265"/>
    </location>
</feature>
<keyword evidence="1" id="KW-1133">Transmembrane helix</keyword>